<dbReference type="InterPro" id="IPR012818">
    <property type="entry name" value="CbiE"/>
</dbReference>
<dbReference type="Gene3D" id="3.30.950.10">
    <property type="entry name" value="Methyltransferase, Cobalt-precorrin-4 Transmethylase, Domain 2"/>
    <property type="match status" value="1"/>
</dbReference>
<dbReference type="InterPro" id="IPR035996">
    <property type="entry name" value="4pyrrol_Methylase_sf"/>
</dbReference>
<dbReference type="RefSeq" id="WP_270452965.1">
    <property type="nucleotide sequence ID" value="NZ_JADPIE010000002.1"/>
</dbReference>
<keyword evidence="2" id="KW-0169">Cobalamin biosynthesis</keyword>
<dbReference type="NCBIfam" id="TIGR02467">
    <property type="entry name" value="CbiE"/>
    <property type="match status" value="1"/>
</dbReference>
<dbReference type="AlphaFoldDB" id="A0A931AT75"/>
<gene>
    <name evidence="7" type="primary">cbiE</name>
    <name evidence="7" type="ORF">I0Q91_03730</name>
</gene>
<keyword evidence="3" id="KW-0489">Methyltransferase</keyword>
<evidence type="ECO:0000256" key="2">
    <source>
        <dbReference type="ARBA" id="ARBA00022573"/>
    </source>
</evidence>
<keyword evidence="4" id="KW-0808">Transferase</keyword>
<dbReference type="Proteomes" id="UP000621436">
    <property type="component" value="Unassembled WGS sequence"/>
</dbReference>
<dbReference type="GO" id="GO:0009236">
    <property type="term" value="P:cobalamin biosynthetic process"/>
    <property type="evidence" value="ECO:0007669"/>
    <property type="project" value="UniProtKB-KW"/>
</dbReference>
<evidence type="ECO:0000256" key="3">
    <source>
        <dbReference type="ARBA" id="ARBA00022603"/>
    </source>
</evidence>
<sequence length="212" mass="23864">MAKVNILGIGPGSKDYLLKITEEKIKEADVLIGSKRALSLFSDLNKETMEITAQLQKIKEFIARNYQSKKIAVLVSGDPGLFSLMNYLKREFNKDIFEVIPGISSLQLAAARLQMRWDDLEIVSLHGHPISDDFINLVKDEPKIVFLTDQNSSPDQIARILIENQIKNKKAAVCEDLSYSSENITKGSLKEIAAQNYSDLNVMVIYDEDLEI</sequence>
<accession>A0A931AT75</accession>
<dbReference type="GO" id="GO:0008276">
    <property type="term" value="F:protein methyltransferase activity"/>
    <property type="evidence" value="ECO:0007669"/>
    <property type="project" value="InterPro"/>
</dbReference>
<dbReference type="InterPro" id="IPR014776">
    <property type="entry name" value="4pyrrole_Mease_sub2"/>
</dbReference>
<dbReference type="CDD" id="cd11644">
    <property type="entry name" value="Precorrin-6Y-MT"/>
    <property type="match status" value="1"/>
</dbReference>
<keyword evidence="5" id="KW-0949">S-adenosyl-L-methionine</keyword>
<organism evidence="7 8">
    <name type="scientific">Halonatronomonas betaini</name>
    <dbReference type="NCBI Taxonomy" id="2778430"/>
    <lineage>
        <taxon>Bacteria</taxon>
        <taxon>Bacillati</taxon>
        <taxon>Bacillota</taxon>
        <taxon>Clostridia</taxon>
        <taxon>Halanaerobiales</taxon>
        <taxon>Halarsenatibacteraceae</taxon>
        <taxon>Halonatronomonas</taxon>
    </lineage>
</organism>
<evidence type="ECO:0000256" key="5">
    <source>
        <dbReference type="ARBA" id="ARBA00022691"/>
    </source>
</evidence>
<dbReference type="InterPro" id="IPR000878">
    <property type="entry name" value="4pyrrol_Mease"/>
</dbReference>
<keyword evidence="8" id="KW-1185">Reference proteome</keyword>
<comment type="caution">
    <text evidence="7">The sequence shown here is derived from an EMBL/GenBank/DDBJ whole genome shotgun (WGS) entry which is preliminary data.</text>
</comment>
<dbReference type="PANTHER" id="PTHR43182:SF1">
    <property type="entry name" value="COBALT-PRECORRIN-7 C(5)-METHYLTRANSFERASE"/>
    <property type="match status" value="1"/>
</dbReference>
<dbReference type="GO" id="GO:0032259">
    <property type="term" value="P:methylation"/>
    <property type="evidence" value="ECO:0007669"/>
    <property type="project" value="UniProtKB-KW"/>
</dbReference>
<dbReference type="Gene3D" id="3.40.1010.10">
    <property type="entry name" value="Cobalt-precorrin-4 Transmethylase, Domain 1"/>
    <property type="match status" value="1"/>
</dbReference>
<dbReference type="PANTHER" id="PTHR43182">
    <property type="entry name" value="COBALT-PRECORRIN-6B C(15)-METHYLTRANSFERASE (DECARBOXYLATING)"/>
    <property type="match status" value="1"/>
</dbReference>
<name>A0A931AT75_9FIRM</name>
<dbReference type="SUPFAM" id="SSF53790">
    <property type="entry name" value="Tetrapyrrole methylase"/>
    <property type="match status" value="1"/>
</dbReference>
<evidence type="ECO:0000256" key="4">
    <source>
        <dbReference type="ARBA" id="ARBA00022679"/>
    </source>
</evidence>
<reference evidence="7" key="1">
    <citation type="submission" date="2020-11" db="EMBL/GenBank/DDBJ databases">
        <title>Halonatronomonas betainensis gen. nov., sp. nov. a novel haloalkaliphilic representative of the family Halanaerobiacae capable of betaine degradation.</title>
        <authorList>
            <person name="Boltyanskaya Y."/>
            <person name="Kevbrin V."/>
            <person name="Detkova E."/>
            <person name="Grouzdev D.S."/>
            <person name="Koziaeva V."/>
            <person name="Zhilina T."/>
        </authorList>
    </citation>
    <scope>NUCLEOTIDE SEQUENCE</scope>
    <source>
        <strain evidence="7">Z-7014</strain>
    </source>
</reference>
<evidence type="ECO:0000313" key="7">
    <source>
        <dbReference type="EMBL" id="MBF8436179.1"/>
    </source>
</evidence>
<evidence type="ECO:0000256" key="1">
    <source>
        <dbReference type="ARBA" id="ARBA00004953"/>
    </source>
</evidence>
<proteinExistence type="predicted"/>
<comment type="pathway">
    <text evidence="1">Cofactor biosynthesis; adenosylcobalamin biosynthesis.</text>
</comment>
<feature type="domain" description="Tetrapyrrole methylase" evidence="6">
    <location>
        <begin position="3"/>
        <end position="193"/>
    </location>
</feature>
<evidence type="ECO:0000313" key="8">
    <source>
        <dbReference type="Proteomes" id="UP000621436"/>
    </source>
</evidence>
<dbReference type="InterPro" id="IPR050714">
    <property type="entry name" value="Cobalamin_biosynth_MTase"/>
</dbReference>
<evidence type="ECO:0000259" key="6">
    <source>
        <dbReference type="Pfam" id="PF00590"/>
    </source>
</evidence>
<protein>
    <submittedName>
        <fullName evidence="7">Precorrin-6y C5,15-methyltransferase (Decarboxylating) subunit CbiE</fullName>
    </submittedName>
</protein>
<dbReference type="EMBL" id="JADPIE010000002">
    <property type="protein sequence ID" value="MBF8436179.1"/>
    <property type="molecule type" value="Genomic_DNA"/>
</dbReference>
<dbReference type="Pfam" id="PF00590">
    <property type="entry name" value="TP_methylase"/>
    <property type="match status" value="1"/>
</dbReference>
<dbReference type="InterPro" id="IPR014777">
    <property type="entry name" value="4pyrrole_Mease_sub1"/>
</dbReference>